<evidence type="ECO:0000259" key="1">
    <source>
        <dbReference type="Pfam" id="PF06439"/>
    </source>
</evidence>
<evidence type="ECO:0000313" key="2">
    <source>
        <dbReference type="EMBL" id="SPP65880.1"/>
    </source>
</evidence>
<dbReference type="EMBL" id="OUNR01000017">
    <property type="protein sequence ID" value="SPP65880.1"/>
    <property type="molecule type" value="Genomic_DNA"/>
</dbReference>
<keyword evidence="3" id="KW-1185">Reference proteome</keyword>
<dbReference type="Proteomes" id="UP000248168">
    <property type="component" value="Unassembled WGS sequence"/>
</dbReference>
<dbReference type="Pfam" id="PF06439">
    <property type="entry name" value="3keto-disac_hyd"/>
    <property type="match status" value="1"/>
</dbReference>
<accession>A0A330L7F9</accession>
<name>A0A330L7F9_9BACT</name>
<dbReference type="InterPro" id="IPR010496">
    <property type="entry name" value="AL/BT2_dom"/>
</dbReference>
<dbReference type="GO" id="GO:0016787">
    <property type="term" value="F:hydrolase activity"/>
    <property type="evidence" value="ECO:0007669"/>
    <property type="project" value="InterPro"/>
</dbReference>
<gene>
    <name evidence="2" type="ORF">NITLEN_40353</name>
</gene>
<evidence type="ECO:0000313" key="3">
    <source>
        <dbReference type="Proteomes" id="UP000248168"/>
    </source>
</evidence>
<proteinExistence type="predicted"/>
<protein>
    <recommendedName>
        <fullName evidence="1">3-keto-alpha-glucoside-1,2-lyase/3-keto-2-hydroxy-glucal hydratase domain-containing protein</fullName>
    </recommendedName>
</protein>
<sequence length="324" mass="35698">MLGNLIQRKSPTLLVFVVFPLSLLVAIALFTQSVLATESDFIGRWNLTLFEVDGYASAWLEIKPTASKNKSGQLVWIFGGAEPLEDVSITEGILSFSHQFMGKRLHFTARYAGNTLTGTATDHRSTIRWIGVRAPELRTPTALRQGAPLALFTGHTLSGWTLRNGSSPYCWHIEESVLFNDHSCADLRSNVNFMNFHLHLEFRLDDEGGSGVYLRGRYEVQITTDGNGQPGTRSTGAIFGHIAPTLSVGKQPGEWQTLEVTLIGREVAVRLNHHTVIANERIPGPTGAALDSNEDRPGPIMLQGDHGRVSFRNIVITPFLNEIP</sequence>
<dbReference type="AlphaFoldDB" id="A0A330L7F9"/>
<reference evidence="3" key="1">
    <citation type="submission" date="2018-04" db="EMBL/GenBank/DDBJ databases">
        <authorList>
            <person name="Lucker S."/>
            <person name="Sakoula D."/>
        </authorList>
    </citation>
    <scope>NUCLEOTIDE SEQUENCE [LARGE SCALE GENOMIC DNA]</scope>
</reference>
<dbReference type="OrthoDB" id="184452at2"/>
<dbReference type="Gene3D" id="2.60.120.560">
    <property type="entry name" value="Exo-inulinase, domain 1"/>
    <property type="match status" value="1"/>
</dbReference>
<feature type="domain" description="3-keto-alpha-glucoside-1,2-lyase/3-keto-2-hydroxy-glucal hydratase" evidence="1">
    <location>
        <begin position="150"/>
        <end position="316"/>
    </location>
</feature>
<dbReference type="InParanoid" id="A0A330L7F9"/>
<dbReference type="RefSeq" id="WP_121990096.1">
    <property type="nucleotide sequence ID" value="NZ_OUNR01000017.1"/>
</dbReference>
<organism evidence="2 3">
    <name type="scientific">Nitrospira lenta</name>
    <dbReference type="NCBI Taxonomy" id="1436998"/>
    <lineage>
        <taxon>Bacteria</taxon>
        <taxon>Pseudomonadati</taxon>
        <taxon>Nitrospirota</taxon>
        <taxon>Nitrospiria</taxon>
        <taxon>Nitrospirales</taxon>
        <taxon>Nitrospiraceae</taxon>
        <taxon>Nitrospira</taxon>
    </lineage>
</organism>